<dbReference type="InterPro" id="IPR000945">
    <property type="entry name" value="DBH-like"/>
</dbReference>
<evidence type="ECO:0000259" key="5">
    <source>
        <dbReference type="PROSITE" id="PS50836"/>
    </source>
</evidence>
<feature type="domain" description="DOMON" evidence="5">
    <location>
        <begin position="375"/>
        <end position="492"/>
    </location>
</feature>
<name>A0A1D2MED6_ORCCI</name>
<dbReference type="EMBL" id="LJIJ01001593">
    <property type="protein sequence ID" value="ODM91325.1"/>
    <property type="molecule type" value="Genomic_DNA"/>
</dbReference>
<dbReference type="PROSITE" id="PS50836">
    <property type="entry name" value="DOMON"/>
    <property type="match status" value="1"/>
</dbReference>
<dbReference type="PANTHER" id="PTHR10157:SF23">
    <property type="entry name" value="MOXD1 HOMOLOG 1"/>
    <property type="match status" value="1"/>
</dbReference>
<dbReference type="InterPro" id="IPR005018">
    <property type="entry name" value="DOMON_domain"/>
</dbReference>
<keyword evidence="3" id="KW-0325">Glycoprotein</keyword>
<dbReference type="GO" id="GO:0005507">
    <property type="term" value="F:copper ion binding"/>
    <property type="evidence" value="ECO:0007669"/>
    <property type="project" value="InterPro"/>
</dbReference>
<dbReference type="SMART" id="SM00664">
    <property type="entry name" value="DoH"/>
    <property type="match status" value="1"/>
</dbReference>
<dbReference type="Proteomes" id="UP000094527">
    <property type="component" value="Unassembled WGS sequence"/>
</dbReference>
<keyword evidence="2" id="KW-1015">Disulfide bond</keyword>
<dbReference type="InterPro" id="IPR036939">
    <property type="entry name" value="Cu2_ascorb_mOase_N_sf"/>
</dbReference>
<keyword evidence="4" id="KW-0175">Coiled coil</keyword>
<dbReference type="InterPro" id="IPR008977">
    <property type="entry name" value="PHM/PNGase_F_dom_sf"/>
</dbReference>
<dbReference type="Gene3D" id="2.60.120.230">
    <property type="match status" value="1"/>
</dbReference>
<comment type="caution">
    <text evidence="6">The sequence shown here is derived from an EMBL/GenBank/DDBJ whole genome shotgun (WGS) entry which is preliminary data.</text>
</comment>
<dbReference type="InterPro" id="IPR024548">
    <property type="entry name" value="Cu2_monoox_C"/>
</dbReference>
<dbReference type="PANTHER" id="PTHR10157">
    <property type="entry name" value="DOPAMINE BETA HYDROXYLASE RELATED"/>
    <property type="match status" value="1"/>
</dbReference>
<dbReference type="Pfam" id="PF01082">
    <property type="entry name" value="Cu2_monooxygen"/>
    <property type="match status" value="1"/>
</dbReference>
<dbReference type="FunFam" id="2.60.120.230:FF:000001">
    <property type="entry name" value="Monooxygenase, DBH-like 1"/>
    <property type="match status" value="1"/>
</dbReference>
<dbReference type="Pfam" id="PF03712">
    <property type="entry name" value="Cu2_monoox_C"/>
    <property type="match status" value="1"/>
</dbReference>
<evidence type="ECO:0000256" key="1">
    <source>
        <dbReference type="ARBA" id="ARBA00010676"/>
    </source>
</evidence>
<reference evidence="6 7" key="1">
    <citation type="journal article" date="2016" name="Genome Biol. Evol.">
        <title>Gene Family Evolution Reflects Adaptation to Soil Environmental Stressors in the Genome of the Collembolan Orchesella cincta.</title>
        <authorList>
            <person name="Faddeeva-Vakhrusheva A."/>
            <person name="Derks M.F."/>
            <person name="Anvar S.Y."/>
            <person name="Agamennone V."/>
            <person name="Suring W."/>
            <person name="Smit S."/>
            <person name="van Straalen N.M."/>
            <person name="Roelofs D."/>
        </authorList>
    </citation>
    <scope>NUCLEOTIDE SEQUENCE [LARGE SCALE GENOMIC DNA]</scope>
    <source>
        <tissue evidence="6">Mixed pool</tissue>
    </source>
</reference>
<proteinExistence type="inferred from homology"/>
<accession>A0A1D2MED6</accession>
<dbReference type="Gene3D" id="1.20.5.490">
    <property type="entry name" value="Single helix bin"/>
    <property type="match status" value="1"/>
</dbReference>
<evidence type="ECO:0000313" key="6">
    <source>
        <dbReference type="EMBL" id="ODM91325.1"/>
    </source>
</evidence>
<evidence type="ECO:0000256" key="4">
    <source>
        <dbReference type="SAM" id="Coils"/>
    </source>
</evidence>
<dbReference type="InterPro" id="IPR045266">
    <property type="entry name" value="DOH_DOMON"/>
</dbReference>
<keyword evidence="6" id="KW-0503">Monooxygenase</keyword>
<evidence type="ECO:0000256" key="2">
    <source>
        <dbReference type="ARBA" id="ARBA00023157"/>
    </source>
</evidence>
<comment type="similarity">
    <text evidence="1">Belongs to the copper type II ascorbate-dependent monooxygenase family.</text>
</comment>
<dbReference type="Gene3D" id="2.60.120.310">
    <property type="entry name" value="Copper type II, ascorbate-dependent monooxygenase, N-terminal domain"/>
    <property type="match status" value="1"/>
</dbReference>
<sequence>MILDDQVALHQSILNCSKFGDERDAILANLNFIQASWGSGQGYFSPNHPPVLYSDKNIFYRFKSVGYSFMYSDSNEEGQVVMSLKRPQLQPGSPDETGFLSALQNLVARPNILFRICGSKKFLENDEMSMIILVADDRNTLRRVLATDLAEALCQPMLKPQLEKLGVLDVSAKVKPGGEQLKAYLETPPPGMDVRVWKKAQEDNPDPENMIPFPLIGAEALKKRLDAQKKESAQHQQRLKVIGEEVASLANRHVNMNAELQQMRRRFTTLSHRILSAILRLLMIQMKDLPVQPEEENLRRQLASFQKEFNTAQDFRGRLNLLMEIVNLQRNENNTGGSGGETKSGMLDAAAFEQVKQLLKLQHECLKHLVGTVKSDLEVVNKMGETESERVVFNVTVETRGWVGFGLSRRGKMPGADIVIGGVSPTGQPYFSDKHAIGNQLPVEDTSQDYVLEDAWEKGGRTSLKFSRKFDTCDKHDIPINDDVLSILWSWGETDNTTVYHYQNRGNFTVYLRDPDLTPRYVEQQLKGNMDLKKEMGDVRVWTVENSVTLPAKRTTYWCNMHKISLPKKHHSIGFTIQTGTPGFENMHHLLLFRCQAPPNVNPESIFEPFVNHPGEECYSPGTMQLGSTLPTQYCADTHTGISIGGRSVFLPEHLGIPLGESENEYYLFQVHYDNPLQKPGIFASIKVNVYHTPNLRENDAGVFSIGHHIPGSPSLLLPPGSQNHQIYGHCSPFCTEKMFPPGGIKIVGALLHSHNAGRRLRIQHFRNGRELPWISNDDNFIVNYQPTRILREEVTILPGDQVTMRCVYDTTNLNTTTVGGYGTDQEMCKTFPLYYPKMNDYALCRSQISSLEYNQRYLGVENFTWVQSELEYVVTSPFHLEGLTLSEVSDTTVDWNIERRGQLQRDHILYPQVSVCPISTANPSSEAVAREPAAGTGPNLCYLSCTVSTLSTTSRMCFRRMMTSIVYEFLWN</sequence>
<dbReference type="InterPro" id="IPR014784">
    <property type="entry name" value="Cu2_ascorb_mOase-like_C"/>
</dbReference>
<evidence type="ECO:0000256" key="3">
    <source>
        <dbReference type="ARBA" id="ARBA00023180"/>
    </source>
</evidence>
<dbReference type="InterPro" id="IPR025712">
    <property type="entry name" value="Nup54_alpha-helical_dom"/>
</dbReference>
<keyword evidence="6" id="KW-0560">Oxidoreductase</keyword>
<dbReference type="Pfam" id="PF03351">
    <property type="entry name" value="DOMON"/>
    <property type="match status" value="1"/>
</dbReference>
<dbReference type="CDD" id="cd09631">
    <property type="entry name" value="DOMON_DOH"/>
    <property type="match status" value="1"/>
</dbReference>
<dbReference type="InterPro" id="IPR000323">
    <property type="entry name" value="Cu2_ascorb_mOase_N"/>
</dbReference>
<feature type="coiled-coil region" evidence="4">
    <location>
        <begin position="218"/>
        <end position="266"/>
    </location>
</feature>
<dbReference type="GO" id="GO:0004500">
    <property type="term" value="F:dopamine beta-monooxygenase activity"/>
    <property type="evidence" value="ECO:0007669"/>
    <property type="project" value="InterPro"/>
</dbReference>
<protein>
    <submittedName>
        <fullName evidence="6">DBH-like monooxygenase protein 1</fullName>
    </submittedName>
</protein>
<dbReference type="SUPFAM" id="SSF49742">
    <property type="entry name" value="PHM/PNGase F"/>
    <property type="match status" value="2"/>
</dbReference>
<dbReference type="STRING" id="48709.A0A1D2MED6"/>
<gene>
    <name evidence="6" type="ORF">Ocin01_15357</name>
</gene>
<organism evidence="6 7">
    <name type="scientific">Orchesella cincta</name>
    <name type="common">Springtail</name>
    <name type="synonym">Podura cincta</name>
    <dbReference type="NCBI Taxonomy" id="48709"/>
    <lineage>
        <taxon>Eukaryota</taxon>
        <taxon>Metazoa</taxon>
        <taxon>Ecdysozoa</taxon>
        <taxon>Arthropoda</taxon>
        <taxon>Hexapoda</taxon>
        <taxon>Collembola</taxon>
        <taxon>Entomobryomorpha</taxon>
        <taxon>Entomobryoidea</taxon>
        <taxon>Orchesellidae</taxon>
        <taxon>Orchesellinae</taxon>
        <taxon>Orchesella</taxon>
    </lineage>
</organism>
<evidence type="ECO:0000313" key="7">
    <source>
        <dbReference type="Proteomes" id="UP000094527"/>
    </source>
</evidence>
<dbReference type="Gene3D" id="1.20.5.170">
    <property type="match status" value="1"/>
</dbReference>
<dbReference type="AlphaFoldDB" id="A0A1D2MED6"/>
<keyword evidence="7" id="KW-1185">Reference proteome</keyword>
<dbReference type="Pfam" id="PF13874">
    <property type="entry name" value="Nup54"/>
    <property type="match status" value="1"/>
</dbReference>
<dbReference type="OrthoDB" id="6162375at2759"/>